<dbReference type="AlphaFoldDB" id="A0A9Q9B3W7"/>
<keyword evidence="1" id="KW-0732">Signal</keyword>
<evidence type="ECO:0000256" key="1">
    <source>
        <dbReference type="SAM" id="SignalP"/>
    </source>
</evidence>
<name>A0A9Q9B3W7_9PEZI</name>
<feature type="signal peptide" evidence="1">
    <location>
        <begin position="1"/>
        <end position="20"/>
    </location>
</feature>
<proteinExistence type="predicted"/>
<dbReference type="Proteomes" id="UP001056384">
    <property type="component" value="Chromosome 11"/>
</dbReference>
<evidence type="ECO:0008006" key="4">
    <source>
        <dbReference type="Google" id="ProtNLM"/>
    </source>
</evidence>
<sequence>MKFLPTIILYTLTSFAAAKCEDPNDRTGRCDLKNEYICRPAYDGKKYNNCLPKARAKCDQWCPNMCNGAPAWDGQANNARVENREEYDGQRREAAEVQRLVDYLLDDAVRLSSFWKSMLDVERARFSGAEYMRPEETKAVMYRAVDPFHPYGGLMSTLITFVPTHNSRDHGR</sequence>
<dbReference type="EMBL" id="CP099428">
    <property type="protein sequence ID" value="USW58478.1"/>
    <property type="molecule type" value="Genomic_DNA"/>
</dbReference>
<reference evidence="2" key="1">
    <citation type="submission" date="2022-06" db="EMBL/GenBank/DDBJ databases">
        <title>Complete genome sequences of two strains of the flax pathogen Septoria linicola.</title>
        <authorList>
            <person name="Lapalu N."/>
            <person name="Simon A."/>
            <person name="Demenou B."/>
            <person name="Paumier D."/>
            <person name="Guillot M.-P."/>
            <person name="Gout L."/>
            <person name="Valade R."/>
        </authorList>
    </citation>
    <scope>NUCLEOTIDE SEQUENCE</scope>
    <source>
        <strain evidence="2">SE15195</strain>
    </source>
</reference>
<gene>
    <name evidence="2" type="ORF">Slin15195_G117970</name>
</gene>
<organism evidence="2 3">
    <name type="scientific">Septoria linicola</name>
    <dbReference type="NCBI Taxonomy" id="215465"/>
    <lineage>
        <taxon>Eukaryota</taxon>
        <taxon>Fungi</taxon>
        <taxon>Dikarya</taxon>
        <taxon>Ascomycota</taxon>
        <taxon>Pezizomycotina</taxon>
        <taxon>Dothideomycetes</taxon>
        <taxon>Dothideomycetidae</taxon>
        <taxon>Mycosphaerellales</taxon>
        <taxon>Mycosphaerellaceae</taxon>
        <taxon>Septoria</taxon>
    </lineage>
</organism>
<evidence type="ECO:0000313" key="2">
    <source>
        <dbReference type="EMBL" id="USW58478.1"/>
    </source>
</evidence>
<protein>
    <recommendedName>
        <fullName evidence="4">ShKT domain-containing protein</fullName>
    </recommendedName>
</protein>
<keyword evidence="3" id="KW-1185">Reference proteome</keyword>
<feature type="chain" id="PRO_5040246833" description="ShKT domain-containing protein" evidence="1">
    <location>
        <begin position="21"/>
        <end position="172"/>
    </location>
</feature>
<accession>A0A9Q9B3W7</accession>
<evidence type="ECO:0000313" key="3">
    <source>
        <dbReference type="Proteomes" id="UP001056384"/>
    </source>
</evidence>